<keyword evidence="3" id="KW-1185">Reference proteome</keyword>
<comment type="caution">
    <text evidence="2">The sequence shown here is derived from an EMBL/GenBank/DDBJ whole genome shotgun (WGS) entry which is preliminary data.</text>
</comment>
<name>A0ABT0C3E1_9BACT</name>
<reference evidence="2 3" key="1">
    <citation type="submission" date="2022-03" db="EMBL/GenBank/DDBJ databases">
        <title>Parabacteroides sp. nov. isolated from swine feces.</title>
        <authorList>
            <person name="Bak J.E."/>
        </authorList>
    </citation>
    <scope>NUCLEOTIDE SEQUENCE [LARGE SCALE GENOMIC DNA]</scope>
    <source>
        <strain evidence="2 3">AGMB00274</strain>
    </source>
</reference>
<accession>A0ABT0C3E1</accession>
<organism evidence="2 3">
    <name type="scientific">Parabacteroides faecalis</name>
    <dbReference type="NCBI Taxonomy" id="2924040"/>
    <lineage>
        <taxon>Bacteria</taxon>
        <taxon>Pseudomonadati</taxon>
        <taxon>Bacteroidota</taxon>
        <taxon>Bacteroidia</taxon>
        <taxon>Bacteroidales</taxon>
        <taxon>Tannerellaceae</taxon>
        <taxon>Parabacteroides</taxon>
    </lineage>
</organism>
<gene>
    <name evidence="2" type="ORF">MUN53_13120</name>
</gene>
<keyword evidence="1" id="KW-0812">Transmembrane</keyword>
<proteinExistence type="predicted"/>
<evidence type="ECO:0000313" key="3">
    <source>
        <dbReference type="Proteomes" id="UP001165444"/>
    </source>
</evidence>
<keyword evidence="1" id="KW-0472">Membrane</keyword>
<keyword evidence="1" id="KW-1133">Transmembrane helix</keyword>
<protein>
    <submittedName>
        <fullName evidence="2">Uncharacterized protein</fullName>
    </submittedName>
</protein>
<feature type="transmembrane region" description="Helical" evidence="1">
    <location>
        <begin position="12"/>
        <end position="30"/>
    </location>
</feature>
<evidence type="ECO:0000313" key="2">
    <source>
        <dbReference type="EMBL" id="MCJ2381538.1"/>
    </source>
</evidence>
<dbReference type="EMBL" id="JAKZMM010000036">
    <property type="protein sequence ID" value="MCJ2381538.1"/>
    <property type="molecule type" value="Genomic_DNA"/>
</dbReference>
<evidence type="ECO:0000256" key="1">
    <source>
        <dbReference type="SAM" id="Phobius"/>
    </source>
</evidence>
<feature type="transmembrane region" description="Helical" evidence="1">
    <location>
        <begin position="36"/>
        <end position="56"/>
    </location>
</feature>
<dbReference type="Proteomes" id="UP001165444">
    <property type="component" value="Unassembled WGS sequence"/>
</dbReference>
<dbReference type="RefSeq" id="WP_022454926.1">
    <property type="nucleotide sequence ID" value="NZ_JAKZMM010000036.1"/>
</dbReference>
<sequence length="57" mass="6447">MMRGSKLDEILTLLFMLLAIGTVVCFFLGAAYRTEVLVIGGIAVVIRIAQYILRYFY</sequence>